<dbReference type="Proteomes" id="UP000217182">
    <property type="component" value="Chromosome"/>
</dbReference>
<evidence type="ECO:0000313" key="1">
    <source>
        <dbReference type="EMBL" id="ATA21887.1"/>
    </source>
</evidence>
<organism evidence="1 2">
    <name type="scientific">Gibbsiella quercinecans</name>
    <dbReference type="NCBI Taxonomy" id="929813"/>
    <lineage>
        <taxon>Bacteria</taxon>
        <taxon>Pseudomonadati</taxon>
        <taxon>Pseudomonadota</taxon>
        <taxon>Gammaproteobacteria</taxon>
        <taxon>Enterobacterales</taxon>
        <taxon>Yersiniaceae</taxon>
        <taxon>Gibbsiella</taxon>
    </lineage>
</organism>
<dbReference type="EMBL" id="CP014136">
    <property type="protein sequence ID" value="ATA21887.1"/>
    <property type="molecule type" value="Genomic_DNA"/>
</dbReference>
<gene>
    <name evidence="1" type="ORF">AWC35_22525</name>
</gene>
<keyword evidence="2" id="KW-1185">Reference proteome</keyword>
<name>A0A250B6Y6_9GAMM</name>
<protein>
    <submittedName>
        <fullName evidence="1">Uncharacterized protein</fullName>
    </submittedName>
</protein>
<evidence type="ECO:0000313" key="2">
    <source>
        <dbReference type="Proteomes" id="UP000217182"/>
    </source>
</evidence>
<accession>A0A250B6Y6</accession>
<reference evidence="1 2" key="1">
    <citation type="submission" date="2016-01" db="EMBL/GenBank/DDBJ databases">
        <authorList>
            <person name="Oliw E.H."/>
        </authorList>
    </citation>
    <scope>NUCLEOTIDE SEQUENCE [LARGE SCALE GENOMIC DNA]</scope>
    <source>
        <strain evidence="1 2">FRB97</strain>
    </source>
</reference>
<proteinExistence type="predicted"/>
<dbReference type="AlphaFoldDB" id="A0A250B6Y6"/>
<dbReference type="RefSeq" id="WP_095848474.1">
    <property type="nucleotide sequence ID" value="NZ_CP014136.1"/>
</dbReference>
<sequence>MRKQIIRYVARYTLLYSERRPALPWDSIRDILIQAQCGIIENNLFLKGWKITLYHHRDSAYPYFIAKHKYRGSLRIDYIDYQQELALIK</sequence>
<dbReference type="KEGG" id="gqu:AWC35_22525"/>